<dbReference type="GO" id="GO:0032993">
    <property type="term" value="C:protein-DNA complex"/>
    <property type="evidence" value="ECO:0007669"/>
    <property type="project" value="TreeGrafter"/>
</dbReference>
<dbReference type="Pfam" id="PF00486">
    <property type="entry name" value="Trans_reg_C"/>
    <property type="match status" value="1"/>
</dbReference>
<keyword evidence="2" id="KW-0902">Two-component regulatory system</keyword>
<organism evidence="10 11">
    <name type="scientific">Zeimonas arvi</name>
    <dbReference type="NCBI Taxonomy" id="2498847"/>
    <lineage>
        <taxon>Bacteria</taxon>
        <taxon>Pseudomonadati</taxon>
        <taxon>Pseudomonadota</taxon>
        <taxon>Betaproteobacteria</taxon>
        <taxon>Burkholderiales</taxon>
        <taxon>Burkholderiaceae</taxon>
        <taxon>Zeimonas</taxon>
    </lineage>
</organism>
<evidence type="ECO:0000256" key="5">
    <source>
        <dbReference type="ARBA" id="ARBA00023163"/>
    </source>
</evidence>
<dbReference type="RefSeq" id="WP_147703278.1">
    <property type="nucleotide sequence ID" value="NZ_VDUY01000002.1"/>
</dbReference>
<keyword evidence="3" id="KW-0805">Transcription regulation</keyword>
<evidence type="ECO:0000259" key="9">
    <source>
        <dbReference type="PROSITE" id="PS51755"/>
    </source>
</evidence>
<dbReference type="GO" id="GO:0006355">
    <property type="term" value="P:regulation of DNA-templated transcription"/>
    <property type="evidence" value="ECO:0007669"/>
    <property type="project" value="InterPro"/>
</dbReference>
<evidence type="ECO:0000313" key="10">
    <source>
        <dbReference type="EMBL" id="TXL67029.1"/>
    </source>
</evidence>
<dbReference type="CDD" id="cd17574">
    <property type="entry name" value="REC_OmpR"/>
    <property type="match status" value="1"/>
</dbReference>
<dbReference type="CDD" id="cd00383">
    <property type="entry name" value="trans_reg_C"/>
    <property type="match status" value="1"/>
</dbReference>
<gene>
    <name evidence="10" type="ORF">FHP08_05260</name>
</gene>
<proteinExistence type="predicted"/>
<evidence type="ECO:0000259" key="8">
    <source>
        <dbReference type="PROSITE" id="PS50110"/>
    </source>
</evidence>
<dbReference type="GO" id="GO:0000156">
    <property type="term" value="F:phosphorelay response regulator activity"/>
    <property type="evidence" value="ECO:0007669"/>
    <property type="project" value="TreeGrafter"/>
</dbReference>
<reference evidence="10 11" key="1">
    <citation type="submission" date="2019-06" db="EMBL/GenBank/DDBJ databases">
        <title>Quisquiliibacterium sp. nov., isolated from a maize field.</title>
        <authorList>
            <person name="Lin S.-Y."/>
            <person name="Tsai C.-F."/>
            <person name="Young C.-C."/>
        </authorList>
    </citation>
    <scope>NUCLEOTIDE SEQUENCE [LARGE SCALE GENOMIC DNA]</scope>
    <source>
        <strain evidence="10 11">CC-CFT501</strain>
    </source>
</reference>
<dbReference type="Proteomes" id="UP000321548">
    <property type="component" value="Unassembled WGS sequence"/>
</dbReference>
<dbReference type="GO" id="GO:0000976">
    <property type="term" value="F:transcription cis-regulatory region binding"/>
    <property type="evidence" value="ECO:0007669"/>
    <property type="project" value="TreeGrafter"/>
</dbReference>
<evidence type="ECO:0000256" key="6">
    <source>
        <dbReference type="PROSITE-ProRule" id="PRU00169"/>
    </source>
</evidence>
<keyword evidence="11" id="KW-1185">Reference proteome</keyword>
<keyword evidence="4 7" id="KW-0238">DNA-binding</keyword>
<dbReference type="InterPro" id="IPR001789">
    <property type="entry name" value="Sig_transdc_resp-reg_receiver"/>
</dbReference>
<dbReference type="InterPro" id="IPR011006">
    <property type="entry name" value="CheY-like_superfamily"/>
</dbReference>
<evidence type="ECO:0000256" key="4">
    <source>
        <dbReference type="ARBA" id="ARBA00023125"/>
    </source>
</evidence>
<keyword evidence="1 6" id="KW-0597">Phosphoprotein</keyword>
<dbReference type="PROSITE" id="PS50110">
    <property type="entry name" value="RESPONSE_REGULATORY"/>
    <property type="match status" value="1"/>
</dbReference>
<dbReference type="SUPFAM" id="SSF52172">
    <property type="entry name" value="CheY-like"/>
    <property type="match status" value="1"/>
</dbReference>
<dbReference type="PANTHER" id="PTHR48111">
    <property type="entry name" value="REGULATOR OF RPOS"/>
    <property type="match status" value="1"/>
</dbReference>
<dbReference type="AlphaFoldDB" id="A0A5C8P092"/>
<dbReference type="PANTHER" id="PTHR48111:SF22">
    <property type="entry name" value="REGULATOR OF RPOS"/>
    <property type="match status" value="1"/>
</dbReference>
<dbReference type="InterPro" id="IPR036388">
    <property type="entry name" value="WH-like_DNA-bd_sf"/>
</dbReference>
<evidence type="ECO:0000256" key="3">
    <source>
        <dbReference type="ARBA" id="ARBA00023015"/>
    </source>
</evidence>
<name>A0A5C8P092_9BURK</name>
<dbReference type="InterPro" id="IPR001867">
    <property type="entry name" value="OmpR/PhoB-type_DNA-bd"/>
</dbReference>
<dbReference type="InterPro" id="IPR039420">
    <property type="entry name" value="WalR-like"/>
</dbReference>
<dbReference type="Pfam" id="PF00072">
    <property type="entry name" value="Response_reg"/>
    <property type="match status" value="1"/>
</dbReference>
<evidence type="ECO:0000313" key="11">
    <source>
        <dbReference type="Proteomes" id="UP000321548"/>
    </source>
</evidence>
<dbReference type="Gene3D" id="6.10.250.690">
    <property type="match status" value="1"/>
</dbReference>
<dbReference type="EMBL" id="VDUY01000002">
    <property type="protein sequence ID" value="TXL67029.1"/>
    <property type="molecule type" value="Genomic_DNA"/>
</dbReference>
<protein>
    <submittedName>
        <fullName evidence="10">Response regulator transcription factor</fullName>
    </submittedName>
</protein>
<evidence type="ECO:0000256" key="2">
    <source>
        <dbReference type="ARBA" id="ARBA00023012"/>
    </source>
</evidence>
<dbReference type="Gene3D" id="1.10.10.10">
    <property type="entry name" value="Winged helix-like DNA-binding domain superfamily/Winged helix DNA-binding domain"/>
    <property type="match status" value="1"/>
</dbReference>
<comment type="caution">
    <text evidence="10">The sequence shown here is derived from an EMBL/GenBank/DDBJ whole genome shotgun (WGS) entry which is preliminary data.</text>
</comment>
<keyword evidence="5" id="KW-0804">Transcription</keyword>
<dbReference type="Gene3D" id="3.40.50.2300">
    <property type="match status" value="1"/>
</dbReference>
<dbReference type="GO" id="GO:0005829">
    <property type="term" value="C:cytosol"/>
    <property type="evidence" value="ECO:0007669"/>
    <property type="project" value="TreeGrafter"/>
</dbReference>
<feature type="domain" description="OmpR/PhoB-type" evidence="9">
    <location>
        <begin position="127"/>
        <end position="225"/>
    </location>
</feature>
<sequence length="226" mass="25223">MARILVVEDDPVIGANVCDFLQDRGHRCDWAPDGFVAMALAAREAPEAVVLDLNLPRLDGLTWCRRFREEIGSDAPVIMLTARDELEDKLAGFDAGADDYLVKPFQLPELAVRLAALLRRAQGRPSTESLRAGRLLVDRAGRRVQVDGTEVRLSPKPFRLIELLAERPDRIFGREELEQAIWGEEREQGDALRTLVAATRRAFAQAGCDFDPIRTLHGHGYRLAAD</sequence>
<feature type="domain" description="Response regulatory" evidence="8">
    <location>
        <begin position="3"/>
        <end position="118"/>
    </location>
</feature>
<dbReference type="SMART" id="SM00448">
    <property type="entry name" value="REC"/>
    <property type="match status" value="1"/>
</dbReference>
<feature type="modified residue" description="4-aspartylphosphate" evidence="6">
    <location>
        <position position="52"/>
    </location>
</feature>
<dbReference type="PROSITE" id="PS51755">
    <property type="entry name" value="OMPR_PHOB"/>
    <property type="match status" value="1"/>
</dbReference>
<dbReference type="OrthoDB" id="9802426at2"/>
<feature type="DNA-binding region" description="OmpR/PhoB-type" evidence="7">
    <location>
        <begin position="127"/>
        <end position="225"/>
    </location>
</feature>
<evidence type="ECO:0000256" key="1">
    <source>
        <dbReference type="ARBA" id="ARBA00022553"/>
    </source>
</evidence>
<dbReference type="SMART" id="SM00862">
    <property type="entry name" value="Trans_reg_C"/>
    <property type="match status" value="1"/>
</dbReference>
<accession>A0A5C8P092</accession>
<evidence type="ECO:0000256" key="7">
    <source>
        <dbReference type="PROSITE-ProRule" id="PRU01091"/>
    </source>
</evidence>